<name>A0AAV5L7S1_9ROSI</name>
<proteinExistence type="predicted"/>
<evidence type="ECO:0000256" key="2">
    <source>
        <dbReference type="SAM" id="MobiDB-lite"/>
    </source>
</evidence>
<sequence>MEGNTRNPNSYEGGEDGEDRQSINTSLNSEQFVQGLLRSSYSMNGSNEQNMSPVINQPVAETEPTREQQSDGQRHIWSADSHSRRNTPQITAAEERRARKRKYDKVYREKFKDKQKRMKCDLDQLRSSFDELNQKFINQLENEQQMKSDLEKLEAENALLKSETESQSKELDELRNDFEELNQKFIKQLENEQQLKSNLEKLEAENALLRSEKESQSKELDELRNDSEELNQKFIKQLIKNHWADTSYLNKREKLVHYQQP</sequence>
<evidence type="ECO:0000256" key="1">
    <source>
        <dbReference type="SAM" id="Coils"/>
    </source>
</evidence>
<dbReference type="Proteomes" id="UP001054252">
    <property type="component" value="Unassembled WGS sequence"/>
</dbReference>
<reference evidence="3 4" key="1">
    <citation type="journal article" date="2021" name="Commun. Biol.">
        <title>The genome of Shorea leprosula (Dipterocarpaceae) highlights the ecological relevance of drought in aseasonal tropical rainforests.</title>
        <authorList>
            <person name="Ng K.K.S."/>
            <person name="Kobayashi M.J."/>
            <person name="Fawcett J.A."/>
            <person name="Hatakeyama M."/>
            <person name="Paape T."/>
            <person name="Ng C.H."/>
            <person name="Ang C.C."/>
            <person name="Tnah L.H."/>
            <person name="Lee C.T."/>
            <person name="Nishiyama T."/>
            <person name="Sese J."/>
            <person name="O'Brien M.J."/>
            <person name="Copetti D."/>
            <person name="Mohd Noor M.I."/>
            <person name="Ong R.C."/>
            <person name="Putra M."/>
            <person name="Sireger I.Z."/>
            <person name="Indrioko S."/>
            <person name="Kosugi Y."/>
            <person name="Izuno A."/>
            <person name="Isagi Y."/>
            <person name="Lee S.L."/>
            <person name="Shimizu K.K."/>
        </authorList>
    </citation>
    <scope>NUCLEOTIDE SEQUENCE [LARGE SCALE GENOMIC DNA]</scope>
    <source>
        <strain evidence="3">214</strain>
    </source>
</reference>
<feature type="coiled-coil region" evidence="1">
    <location>
        <begin position="115"/>
        <end position="240"/>
    </location>
</feature>
<feature type="compositionally biased region" description="Polar residues" evidence="2">
    <location>
        <begin position="1"/>
        <end position="10"/>
    </location>
</feature>
<dbReference type="EMBL" id="BPVZ01000097">
    <property type="protein sequence ID" value="GKV32832.1"/>
    <property type="molecule type" value="Genomic_DNA"/>
</dbReference>
<keyword evidence="4" id="KW-1185">Reference proteome</keyword>
<accession>A0AAV5L7S1</accession>
<feature type="compositionally biased region" description="Polar residues" evidence="2">
    <location>
        <begin position="22"/>
        <end position="55"/>
    </location>
</feature>
<gene>
    <name evidence="3" type="ORF">SLEP1_g41402</name>
</gene>
<evidence type="ECO:0000313" key="3">
    <source>
        <dbReference type="EMBL" id="GKV32832.1"/>
    </source>
</evidence>
<feature type="compositionally biased region" description="Basic and acidic residues" evidence="2">
    <location>
        <begin position="63"/>
        <end position="74"/>
    </location>
</feature>
<evidence type="ECO:0000313" key="4">
    <source>
        <dbReference type="Proteomes" id="UP001054252"/>
    </source>
</evidence>
<keyword evidence="1" id="KW-0175">Coiled coil</keyword>
<feature type="region of interest" description="Disordered" evidence="2">
    <location>
        <begin position="1"/>
        <end position="103"/>
    </location>
</feature>
<comment type="caution">
    <text evidence="3">The sequence shown here is derived from an EMBL/GenBank/DDBJ whole genome shotgun (WGS) entry which is preliminary data.</text>
</comment>
<dbReference type="AlphaFoldDB" id="A0AAV5L7S1"/>
<evidence type="ECO:0008006" key="5">
    <source>
        <dbReference type="Google" id="ProtNLM"/>
    </source>
</evidence>
<organism evidence="3 4">
    <name type="scientific">Rubroshorea leprosula</name>
    <dbReference type="NCBI Taxonomy" id="152421"/>
    <lineage>
        <taxon>Eukaryota</taxon>
        <taxon>Viridiplantae</taxon>
        <taxon>Streptophyta</taxon>
        <taxon>Embryophyta</taxon>
        <taxon>Tracheophyta</taxon>
        <taxon>Spermatophyta</taxon>
        <taxon>Magnoliopsida</taxon>
        <taxon>eudicotyledons</taxon>
        <taxon>Gunneridae</taxon>
        <taxon>Pentapetalae</taxon>
        <taxon>rosids</taxon>
        <taxon>malvids</taxon>
        <taxon>Malvales</taxon>
        <taxon>Dipterocarpaceae</taxon>
        <taxon>Rubroshorea</taxon>
    </lineage>
</organism>
<protein>
    <recommendedName>
        <fullName evidence="5">BZIP domain-containing protein</fullName>
    </recommendedName>
</protein>